<keyword evidence="2" id="KW-1185">Reference proteome</keyword>
<evidence type="ECO:0000313" key="2">
    <source>
        <dbReference type="Proteomes" id="UP000004105"/>
    </source>
</evidence>
<sequence length="141" mass="16395">MKGKTMKHTIFYDARCPLCVREMDLVLSDRRAAEFDTVPVQSSEAILRRHGISPAQAMTYLHILRGDGTMVRGMAAVRLMHEHAERFTLVKLANLPLIAPLCDRLYPWFARNRYRFPRWLLPRPPCENGTCYLPPEKRTKK</sequence>
<comment type="caution">
    <text evidence="1">The sequence shown here is derived from an EMBL/GenBank/DDBJ whole genome shotgun (WGS) entry which is preliminary data.</text>
</comment>
<dbReference type="OrthoDB" id="5294764at2"/>
<dbReference type="InterPro" id="IPR007263">
    <property type="entry name" value="DCC1-like"/>
</dbReference>
<organism evidence="1 2">
    <name type="scientific">Neisseria bacilliformis ATCC BAA-1200</name>
    <dbReference type="NCBI Taxonomy" id="888742"/>
    <lineage>
        <taxon>Bacteria</taxon>
        <taxon>Pseudomonadati</taxon>
        <taxon>Pseudomonadota</taxon>
        <taxon>Betaproteobacteria</taxon>
        <taxon>Neisseriales</taxon>
        <taxon>Neisseriaceae</taxon>
        <taxon>Neisseria</taxon>
    </lineage>
</organism>
<evidence type="ECO:0008006" key="3">
    <source>
        <dbReference type="Google" id="ProtNLM"/>
    </source>
</evidence>
<dbReference type="GO" id="GO:0015035">
    <property type="term" value="F:protein-disulfide reductase activity"/>
    <property type="evidence" value="ECO:0007669"/>
    <property type="project" value="InterPro"/>
</dbReference>
<dbReference type="HOGENOM" id="CLU_086500_2_1_4"/>
<dbReference type="InterPro" id="IPR044691">
    <property type="entry name" value="DCC1_Trx"/>
</dbReference>
<reference evidence="1 2" key="1">
    <citation type="submission" date="2011-02" db="EMBL/GenBank/DDBJ databases">
        <authorList>
            <person name="Muzny D."/>
            <person name="Qin X."/>
            <person name="Deng J."/>
            <person name="Jiang H."/>
            <person name="Liu Y."/>
            <person name="Qu J."/>
            <person name="Song X.-Z."/>
            <person name="Zhang L."/>
            <person name="Thornton R."/>
            <person name="Coyle M."/>
            <person name="Francisco L."/>
            <person name="Jackson L."/>
            <person name="Javaid M."/>
            <person name="Korchina V."/>
            <person name="Kovar C."/>
            <person name="Mata R."/>
            <person name="Mathew T."/>
            <person name="Ngo R."/>
            <person name="Nguyen L."/>
            <person name="Nguyen N."/>
            <person name="Okwuonu G."/>
            <person name="Ongeri F."/>
            <person name="Pham C."/>
            <person name="Simmons D."/>
            <person name="Wilczek-Boney K."/>
            <person name="Hale W."/>
            <person name="Jakkamsetti A."/>
            <person name="Pham P."/>
            <person name="Ruth R."/>
            <person name="San Lucas F."/>
            <person name="Warren J."/>
            <person name="Zhang J."/>
            <person name="Zhao Z."/>
            <person name="Zhou C."/>
            <person name="Zhu D."/>
            <person name="Lee S."/>
            <person name="Bess C."/>
            <person name="Blankenburg K."/>
            <person name="Forbes L."/>
            <person name="Fu Q."/>
            <person name="Gubbala S."/>
            <person name="Hirani K."/>
            <person name="Jayaseelan J.C."/>
            <person name="Lara F."/>
            <person name="Munidasa M."/>
            <person name="Palculict T."/>
            <person name="Patil S."/>
            <person name="Pu L.-L."/>
            <person name="Saada N."/>
            <person name="Tang L."/>
            <person name="Weissenberger G."/>
            <person name="Zhu Y."/>
            <person name="Hemphill L."/>
            <person name="Shang Y."/>
            <person name="Youmans B."/>
            <person name="Ayvaz T."/>
            <person name="Ross M."/>
            <person name="Santibanez J."/>
            <person name="Aqrawi P."/>
            <person name="Gross S."/>
            <person name="Joshi V."/>
            <person name="Fowler G."/>
            <person name="Nazareth L."/>
            <person name="Reid J."/>
            <person name="Worley K."/>
            <person name="Petrosino J."/>
            <person name="Highlander S."/>
            <person name="Gibbs R."/>
        </authorList>
    </citation>
    <scope>NUCLEOTIDE SEQUENCE [LARGE SCALE GENOMIC DNA]</scope>
    <source>
        <strain evidence="1 2">ATCC BAA-1200</strain>
    </source>
</reference>
<protein>
    <recommendedName>
        <fullName evidence="3">Thiol-disulfide oxidoreductase DCC</fullName>
    </recommendedName>
</protein>
<dbReference type="PANTHER" id="PTHR34290:SF2">
    <property type="entry name" value="OS04G0668800 PROTEIN"/>
    <property type="match status" value="1"/>
</dbReference>
<dbReference type="EMBL" id="AFAY01000025">
    <property type="protein sequence ID" value="EGF11034.1"/>
    <property type="molecule type" value="Genomic_DNA"/>
</dbReference>
<dbReference type="PANTHER" id="PTHR34290">
    <property type="entry name" value="SI:CH73-390P7.2"/>
    <property type="match status" value="1"/>
</dbReference>
<dbReference type="Proteomes" id="UP000004105">
    <property type="component" value="Unassembled WGS sequence"/>
</dbReference>
<name>F2BBX4_9NEIS</name>
<dbReference type="STRING" id="267212.GCA_001063965_02104"/>
<dbReference type="Pfam" id="PF04134">
    <property type="entry name" value="DCC1-like"/>
    <property type="match status" value="1"/>
</dbReference>
<dbReference type="AlphaFoldDB" id="F2BBX4"/>
<proteinExistence type="predicted"/>
<gene>
    <name evidence="1" type="ORF">HMPREF9123_1229</name>
</gene>
<evidence type="ECO:0000313" key="1">
    <source>
        <dbReference type="EMBL" id="EGF11034.1"/>
    </source>
</evidence>
<accession>F2BBX4</accession>